<dbReference type="AlphaFoldDB" id="A0AA48KUF4"/>
<organism evidence="1 2">
    <name type="scientific">Planctobacterium marinum</name>
    <dbReference type="NCBI Taxonomy" id="1631968"/>
    <lineage>
        <taxon>Bacteria</taxon>
        <taxon>Pseudomonadati</taxon>
        <taxon>Pseudomonadota</taxon>
        <taxon>Gammaproteobacteria</taxon>
        <taxon>Alteromonadales</taxon>
        <taxon>Alteromonadaceae</taxon>
        <taxon>Planctobacterium</taxon>
    </lineage>
</organism>
<gene>
    <name evidence="1" type="ORF">MACH26_19160</name>
</gene>
<accession>A0AA48KUF4</accession>
<keyword evidence="2" id="KW-1185">Reference proteome</keyword>
<evidence type="ECO:0000313" key="1">
    <source>
        <dbReference type="EMBL" id="BDX06395.1"/>
    </source>
</evidence>
<reference evidence="1" key="1">
    <citation type="submission" date="2023-01" db="EMBL/GenBank/DDBJ databases">
        <title>Complete genome sequence of Planctobacterium marinum strain Dej080120_11.</title>
        <authorList>
            <person name="Ueki S."/>
            <person name="Maruyama F."/>
        </authorList>
    </citation>
    <scope>NUCLEOTIDE SEQUENCE</scope>
    <source>
        <strain evidence="1">Dej080120_11</strain>
    </source>
</reference>
<dbReference type="Proteomes" id="UP001333710">
    <property type="component" value="Chromosome"/>
</dbReference>
<evidence type="ECO:0000313" key="2">
    <source>
        <dbReference type="Proteomes" id="UP001333710"/>
    </source>
</evidence>
<sequence>MKLIVITPARLILPLRVLQQIDDKLPFFIEGRGFGKNVGNIFISYIPVTRLQDVRNNPGTEATNLKAHKPP</sequence>
<proteinExistence type="predicted"/>
<protein>
    <submittedName>
        <fullName evidence="1">Uncharacterized protein</fullName>
    </submittedName>
</protein>
<dbReference type="KEGG" id="pmaw:MACH26_19160"/>
<dbReference type="EMBL" id="AP027272">
    <property type="protein sequence ID" value="BDX06395.1"/>
    <property type="molecule type" value="Genomic_DNA"/>
</dbReference>
<name>A0AA48KUF4_9ALTE</name>